<reference evidence="2 3" key="1">
    <citation type="submission" date="2019-11" db="EMBL/GenBank/DDBJ databases">
        <authorList>
            <person name="Criscuolo A."/>
        </authorList>
    </citation>
    <scope>NUCLEOTIDE SEQUENCE [LARGE SCALE GENOMIC DNA]</scope>
    <source>
        <strain evidence="2">CIP111667</strain>
    </source>
</reference>
<evidence type="ECO:0000259" key="1">
    <source>
        <dbReference type="Pfam" id="PF01636"/>
    </source>
</evidence>
<keyword evidence="3" id="KW-1185">Reference proteome</keyword>
<dbReference type="Pfam" id="PF01636">
    <property type="entry name" value="APH"/>
    <property type="match status" value="1"/>
</dbReference>
<protein>
    <submittedName>
        <fullName evidence="2">Phosphotransferase enzyme family protein</fullName>
    </submittedName>
</protein>
<keyword evidence="2" id="KW-0808">Transferase</keyword>
<dbReference type="Gene3D" id="3.90.1200.10">
    <property type="match status" value="1"/>
</dbReference>
<evidence type="ECO:0000313" key="2">
    <source>
        <dbReference type="EMBL" id="VZO34932.1"/>
    </source>
</evidence>
<organism evidence="2 3">
    <name type="scientific">Occultella aeris</name>
    <dbReference type="NCBI Taxonomy" id="2761496"/>
    <lineage>
        <taxon>Bacteria</taxon>
        <taxon>Bacillati</taxon>
        <taxon>Actinomycetota</taxon>
        <taxon>Actinomycetes</taxon>
        <taxon>Micrococcales</taxon>
        <taxon>Ruaniaceae</taxon>
        <taxon>Occultella</taxon>
    </lineage>
</organism>
<accession>A0A7M4DDL3</accession>
<comment type="caution">
    <text evidence="2">The sequence shown here is derived from an EMBL/GenBank/DDBJ whole genome shotgun (WGS) entry which is preliminary data.</text>
</comment>
<dbReference type="InterPro" id="IPR011009">
    <property type="entry name" value="Kinase-like_dom_sf"/>
</dbReference>
<name>A0A7M4DDL3_9MICO</name>
<dbReference type="SUPFAM" id="SSF56112">
    <property type="entry name" value="Protein kinase-like (PK-like)"/>
    <property type="match status" value="1"/>
</dbReference>
<dbReference type="GO" id="GO:0016740">
    <property type="term" value="F:transferase activity"/>
    <property type="evidence" value="ECO:0007669"/>
    <property type="project" value="UniProtKB-KW"/>
</dbReference>
<dbReference type="EMBL" id="CACRYJ010000004">
    <property type="protein sequence ID" value="VZO34932.1"/>
    <property type="molecule type" value="Genomic_DNA"/>
</dbReference>
<gene>
    <name evidence="2" type="ORF">HALOF300_00202</name>
</gene>
<dbReference type="InterPro" id="IPR002575">
    <property type="entry name" value="Aminoglycoside_PTrfase"/>
</dbReference>
<dbReference type="RefSeq" id="WP_156738786.1">
    <property type="nucleotide sequence ID" value="NZ_CACRYJ010000004.1"/>
</dbReference>
<proteinExistence type="predicted"/>
<evidence type="ECO:0000313" key="3">
    <source>
        <dbReference type="Proteomes" id="UP000419743"/>
    </source>
</evidence>
<sequence>MLSRTDRALAARDPRLTALPVLLDRVALQEWLSDLLGADLRIAPRYLRYKPGTSCVAAVEVISVGGPAVAPLPPALAAVPATPAGTRTVIVTAHGPNGVRKLGKTVERAPGGSVLATDQDLTAILTTVVADRDLPAVAALRDPTRTDRLVLRVAGDAVGGLRSSAGVRQLAYKPQRRWVGAVRSDTGTDLLLRAYRPGDLAATTDRVRALERAGAATPRLLGRSTRSGLAVLEYQPGAALEASVAAGDLAAVGAALGVLHATAADLPTRDPRTDLSAARRTARQVTMLLPRLAERLERVTDALSGGWALAAVDRQMSLHGDFSLDQVVRAGDGTVTLIDLDHAARGPAEVDVASLAAQAVLDGTAEPEALIAAVAAGYPAALDATRLRLHLAAQLLRRAAEPFRSMRGDWAEATEDVLLRVEDLVRERLVVAS</sequence>
<dbReference type="AlphaFoldDB" id="A0A7M4DDL3"/>
<dbReference type="Proteomes" id="UP000419743">
    <property type="component" value="Unassembled WGS sequence"/>
</dbReference>
<feature type="domain" description="Aminoglycoside phosphotransferase" evidence="1">
    <location>
        <begin position="184"/>
        <end position="381"/>
    </location>
</feature>